<dbReference type="AlphaFoldDB" id="A0A8H3X796"/>
<evidence type="ECO:0000313" key="3">
    <source>
        <dbReference type="Proteomes" id="UP000439903"/>
    </source>
</evidence>
<keyword evidence="3" id="KW-1185">Reference proteome</keyword>
<dbReference type="EMBL" id="WTPW01001712">
    <property type="protein sequence ID" value="KAF0419852.1"/>
    <property type="molecule type" value="Genomic_DNA"/>
</dbReference>
<gene>
    <name evidence="2" type="ORF">F8M41_007179</name>
</gene>
<organism evidence="2 3">
    <name type="scientific">Gigaspora margarita</name>
    <dbReference type="NCBI Taxonomy" id="4874"/>
    <lineage>
        <taxon>Eukaryota</taxon>
        <taxon>Fungi</taxon>
        <taxon>Fungi incertae sedis</taxon>
        <taxon>Mucoromycota</taxon>
        <taxon>Glomeromycotina</taxon>
        <taxon>Glomeromycetes</taxon>
        <taxon>Diversisporales</taxon>
        <taxon>Gigasporaceae</taxon>
        <taxon>Gigaspora</taxon>
    </lineage>
</organism>
<feature type="region of interest" description="Disordered" evidence="1">
    <location>
        <begin position="1"/>
        <end position="29"/>
    </location>
</feature>
<evidence type="ECO:0000313" key="2">
    <source>
        <dbReference type="EMBL" id="KAF0419852.1"/>
    </source>
</evidence>
<proteinExistence type="predicted"/>
<evidence type="ECO:0000256" key="1">
    <source>
        <dbReference type="SAM" id="MobiDB-lite"/>
    </source>
</evidence>
<reference evidence="2 3" key="1">
    <citation type="journal article" date="2019" name="Environ. Microbiol.">
        <title>At the nexus of three kingdoms: the genome of the mycorrhizal fungus Gigaspora margarita provides insights into plant, endobacterial and fungal interactions.</title>
        <authorList>
            <person name="Venice F."/>
            <person name="Ghignone S."/>
            <person name="Salvioli di Fossalunga A."/>
            <person name="Amselem J."/>
            <person name="Novero M."/>
            <person name="Xianan X."/>
            <person name="Sedzielewska Toro K."/>
            <person name="Morin E."/>
            <person name="Lipzen A."/>
            <person name="Grigoriev I.V."/>
            <person name="Henrissat B."/>
            <person name="Martin F.M."/>
            <person name="Bonfante P."/>
        </authorList>
    </citation>
    <scope>NUCLEOTIDE SEQUENCE [LARGE SCALE GENOMIC DNA]</scope>
    <source>
        <strain evidence="2 3">BEG34</strain>
    </source>
</reference>
<protein>
    <submittedName>
        <fullName evidence="2">Uncharacterized protein</fullName>
    </submittedName>
</protein>
<comment type="caution">
    <text evidence="2">The sequence shown here is derived from an EMBL/GenBank/DDBJ whole genome shotgun (WGS) entry which is preliminary data.</text>
</comment>
<feature type="compositionally biased region" description="Polar residues" evidence="1">
    <location>
        <begin position="1"/>
        <end position="26"/>
    </location>
</feature>
<dbReference type="Proteomes" id="UP000439903">
    <property type="component" value="Unassembled WGS sequence"/>
</dbReference>
<name>A0A8H3X796_GIGMA</name>
<accession>A0A8H3X796</accession>
<sequence length="97" mass="11033">MLPEVQNTNVLLNGGNNAKEQQSSVEPTARIPSFYDGIITEEQRPFSQLLYQPFIEEATREEFTQDNSINNISLVVNGDKINEELRSFLQIPHQSPN</sequence>